<evidence type="ECO:0000256" key="3">
    <source>
        <dbReference type="ARBA" id="ARBA00022475"/>
    </source>
</evidence>
<dbReference type="PANTHER" id="PTHR35011:SF11">
    <property type="entry name" value="TRAP TRANSPORTER SMALL PERMEASE PROTEIN"/>
    <property type="match status" value="1"/>
</dbReference>
<dbReference type="EMBL" id="UPPP01000055">
    <property type="protein sequence ID" value="VBB05386.1"/>
    <property type="molecule type" value="Genomic_DNA"/>
</dbReference>
<evidence type="ECO:0000256" key="4">
    <source>
        <dbReference type="ARBA" id="ARBA00022519"/>
    </source>
</evidence>
<keyword evidence="4" id="KW-0997">Cell inner membrane</keyword>
<feature type="transmembrane region" description="Helical" evidence="9">
    <location>
        <begin position="55"/>
        <end position="73"/>
    </location>
</feature>
<dbReference type="InterPro" id="IPR055348">
    <property type="entry name" value="DctQ"/>
</dbReference>
<evidence type="ECO:0000313" key="12">
    <source>
        <dbReference type="Proteomes" id="UP000277811"/>
    </source>
</evidence>
<sequence>MTEQDRHLSPGIMDYLARGAEAVMVFLTICMVTLVTYQVFERYVLHYTPPWSEEAAVYLMVWFGIIGIAAGVRRNSHMALHFFADKFPAGMQKGLTIIKYLLILGYTGVLVKEGFAMVQLTMSQKSPAMGMPVGYVYLALPVSAILIILFTLEMLVKELKKGRSN</sequence>
<gene>
    <name evidence="11" type="ORF">LUCI_0595</name>
</gene>
<comment type="subcellular location">
    <subcellularLocation>
        <location evidence="1">Cell inner membrane</location>
        <topology evidence="1">Multi-pass membrane protein</topology>
    </subcellularLocation>
</comment>
<evidence type="ECO:0000313" key="11">
    <source>
        <dbReference type="EMBL" id="VBB05386.1"/>
    </source>
</evidence>
<dbReference type="PANTHER" id="PTHR35011">
    <property type="entry name" value="2,3-DIKETO-L-GULONATE TRAP TRANSPORTER SMALL PERMEASE PROTEIN YIAM"/>
    <property type="match status" value="1"/>
</dbReference>
<evidence type="ECO:0000256" key="8">
    <source>
        <dbReference type="ARBA" id="ARBA00038436"/>
    </source>
</evidence>
<keyword evidence="12" id="KW-1185">Reference proteome</keyword>
<evidence type="ECO:0000256" key="9">
    <source>
        <dbReference type="SAM" id="Phobius"/>
    </source>
</evidence>
<evidence type="ECO:0000256" key="5">
    <source>
        <dbReference type="ARBA" id="ARBA00022692"/>
    </source>
</evidence>
<feature type="transmembrane region" description="Helical" evidence="9">
    <location>
        <begin position="94"/>
        <end position="115"/>
    </location>
</feature>
<dbReference type="InterPro" id="IPR007387">
    <property type="entry name" value="TRAP_DctQ"/>
</dbReference>
<protein>
    <submittedName>
        <fullName evidence="11">Tripartite atp-independent periplasmic transporter dctq component</fullName>
    </submittedName>
</protein>
<dbReference type="GO" id="GO:0005886">
    <property type="term" value="C:plasma membrane"/>
    <property type="evidence" value="ECO:0007669"/>
    <property type="project" value="UniProtKB-SubCell"/>
</dbReference>
<evidence type="ECO:0000256" key="2">
    <source>
        <dbReference type="ARBA" id="ARBA00022448"/>
    </source>
</evidence>
<organism evidence="11 12">
    <name type="scientific">Lucifera butyrica</name>
    <dbReference type="NCBI Taxonomy" id="1351585"/>
    <lineage>
        <taxon>Bacteria</taxon>
        <taxon>Bacillati</taxon>
        <taxon>Bacillota</taxon>
        <taxon>Negativicutes</taxon>
        <taxon>Veillonellales</taxon>
        <taxon>Veillonellaceae</taxon>
        <taxon>Lucifera</taxon>
    </lineage>
</organism>
<proteinExistence type="inferred from homology"/>
<feature type="transmembrane region" description="Helical" evidence="9">
    <location>
        <begin position="135"/>
        <end position="156"/>
    </location>
</feature>
<reference evidence="11 12" key="1">
    <citation type="submission" date="2018-06" db="EMBL/GenBank/DDBJ databases">
        <authorList>
            <person name="Strepis N."/>
        </authorList>
    </citation>
    <scope>NUCLEOTIDE SEQUENCE [LARGE SCALE GENOMIC DNA]</scope>
    <source>
        <strain evidence="11">LUCI</strain>
    </source>
</reference>
<evidence type="ECO:0000256" key="6">
    <source>
        <dbReference type="ARBA" id="ARBA00022989"/>
    </source>
</evidence>
<comment type="similarity">
    <text evidence="8">Belongs to the TRAP transporter small permease family.</text>
</comment>
<dbReference type="GO" id="GO:0015740">
    <property type="term" value="P:C4-dicarboxylate transport"/>
    <property type="evidence" value="ECO:0007669"/>
    <property type="project" value="TreeGrafter"/>
</dbReference>
<keyword evidence="3" id="KW-1003">Cell membrane</keyword>
<evidence type="ECO:0000256" key="7">
    <source>
        <dbReference type="ARBA" id="ARBA00023136"/>
    </source>
</evidence>
<keyword evidence="6 9" id="KW-1133">Transmembrane helix</keyword>
<accession>A0A498QYW0</accession>
<dbReference type="OrthoDB" id="49066at2"/>
<dbReference type="RefSeq" id="WP_122626377.1">
    <property type="nucleotide sequence ID" value="NZ_UPPP01000055.1"/>
</dbReference>
<dbReference type="Proteomes" id="UP000277811">
    <property type="component" value="Unassembled WGS sequence"/>
</dbReference>
<name>A0A498QYW0_9FIRM</name>
<feature type="transmembrane region" description="Helical" evidence="9">
    <location>
        <begin position="20"/>
        <end position="40"/>
    </location>
</feature>
<keyword evidence="2" id="KW-0813">Transport</keyword>
<dbReference type="Pfam" id="PF04290">
    <property type="entry name" value="DctQ"/>
    <property type="match status" value="1"/>
</dbReference>
<keyword evidence="7 9" id="KW-0472">Membrane</keyword>
<evidence type="ECO:0000256" key="1">
    <source>
        <dbReference type="ARBA" id="ARBA00004429"/>
    </source>
</evidence>
<dbReference type="AlphaFoldDB" id="A0A498QYW0"/>
<keyword evidence="5 9" id="KW-0812">Transmembrane</keyword>
<dbReference type="GO" id="GO:0022857">
    <property type="term" value="F:transmembrane transporter activity"/>
    <property type="evidence" value="ECO:0007669"/>
    <property type="project" value="TreeGrafter"/>
</dbReference>
<evidence type="ECO:0000259" key="10">
    <source>
        <dbReference type="Pfam" id="PF04290"/>
    </source>
</evidence>
<feature type="domain" description="Tripartite ATP-independent periplasmic transporters DctQ component" evidence="10">
    <location>
        <begin position="31"/>
        <end position="160"/>
    </location>
</feature>